<evidence type="ECO:0000313" key="9">
    <source>
        <dbReference type="EMBL" id="AIJ07661.1"/>
    </source>
</evidence>
<dbReference type="Gene3D" id="3.10.450.30">
    <property type="entry name" value="Microbial ribonucleases"/>
    <property type="match status" value="1"/>
</dbReference>
<feature type="active site" description="Proton donor" evidence="8">
    <location>
        <position position="146"/>
    </location>
</feature>
<keyword evidence="4 7" id="KW-0964">Secreted</keyword>
<dbReference type="GeneID" id="33938870"/>
<dbReference type="GO" id="GO:0016787">
    <property type="term" value="F:hydrolase activity"/>
    <property type="evidence" value="ECO:0007669"/>
    <property type="project" value="UniProtKB-KW"/>
</dbReference>
<dbReference type="PRINTS" id="PR00117">
    <property type="entry name" value="BARNASE"/>
</dbReference>
<dbReference type="AlphaFoldDB" id="A0A076LHY0"/>
<feature type="signal peptide" evidence="7">
    <location>
        <begin position="1"/>
        <end position="26"/>
    </location>
</feature>
<evidence type="ECO:0000313" key="10">
    <source>
        <dbReference type="Proteomes" id="UP000028681"/>
    </source>
</evidence>
<dbReference type="GO" id="GO:0003723">
    <property type="term" value="F:RNA binding"/>
    <property type="evidence" value="ECO:0007669"/>
    <property type="project" value="UniProtKB-UniRule"/>
</dbReference>
<proteinExistence type="inferred from homology"/>
<dbReference type="InterPro" id="IPR016191">
    <property type="entry name" value="Ribonuclease/ribotoxin"/>
</dbReference>
<protein>
    <recommendedName>
        <fullName evidence="3 7">Ribonuclease</fullName>
        <ecNumber evidence="7">3.1.27.-</ecNumber>
    </recommendedName>
</protein>
<feature type="active site" description="Proton acceptor" evidence="8">
    <location>
        <position position="117"/>
    </location>
</feature>
<comment type="similarity">
    <text evidence="2 7">Belongs to the ribonuclease N1/T1 family.</text>
</comment>
<evidence type="ECO:0000256" key="4">
    <source>
        <dbReference type="ARBA" id="ARBA00022525"/>
    </source>
</evidence>
<dbReference type="Pfam" id="PF00545">
    <property type="entry name" value="Ribonuclease"/>
    <property type="match status" value="1"/>
</dbReference>
<dbReference type="KEGG" id="ete:ETEE_1202"/>
<dbReference type="EC" id="3.1.27.-" evidence="7"/>
<keyword evidence="5 7" id="KW-0540">Nuclease</keyword>
<dbReference type="EMBL" id="CP006664">
    <property type="protein sequence ID" value="AIJ07661.1"/>
    <property type="molecule type" value="Genomic_DNA"/>
</dbReference>
<dbReference type="InterPro" id="IPR001887">
    <property type="entry name" value="Barnase"/>
</dbReference>
<keyword evidence="7" id="KW-0255">Endonuclease</keyword>
<dbReference type="Proteomes" id="UP000028681">
    <property type="component" value="Chromosome"/>
</dbReference>
<comment type="subcellular location">
    <subcellularLocation>
        <location evidence="1 7">Secreted</location>
    </subcellularLocation>
</comment>
<dbReference type="GO" id="GO:0004521">
    <property type="term" value="F:RNA endonuclease activity"/>
    <property type="evidence" value="ECO:0007669"/>
    <property type="project" value="UniProtKB-UniRule"/>
</dbReference>
<evidence type="ECO:0000256" key="8">
    <source>
        <dbReference type="PIRSR" id="PIRSR001013-1"/>
    </source>
</evidence>
<name>A0A076LHY0_9GAMM</name>
<evidence type="ECO:0000256" key="1">
    <source>
        <dbReference type="ARBA" id="ARBA00004613"/>
    </source>
</evidence>
<accession>A0A076LHY0</accession>
<gene>
    <name evidence="9" type="ORF">ETEE_1202</name>
</gene>
<keyword evidence="6 7" id="KW-0378">Hydrolase</keyword>
<reference evidence="9 10" key="1">
    <citation type="journal article" date="2012" name="PLoS ONE">
        <title>Edwardsiella comparative phylogenomics reveal the new intra/inter-species taxonomic relationships, virulence evolution and niche adaptation mechanisms.</title>
        <authorList>
            <person name="Yang M."/>
            <person name="Lv Y."/>
            <person name="Xiao J."/>
            <person name="Wu H."/>
            <person name="Zheng H."/>
            <person name="Liu Q."/>
            <person name="Zhang Y."/>
            <person name="Wang Q."/>
        </authorList>
    </citation>
    <scope>NUCLEOTIDE SEQUENCE [LARGE SCALE GENOMIC DNA]</scope>
    <source>
        <strain evidence="10">080813</strain>
    </source>
</reference>
<sequence length="154" mass="17510">MNGRSRGFFGLILALSVMIAGGAALAQHHVRGASDEQARQTEASIEQLTRQARVVAYLQANQRLPDYYITKRQARAAGWDPARGNLCQAVPGRAIGGDRFANREGRLPQQAHRIWREADINYRCGRRQADRVLYSNDGLIYVTRDHYRHFTRME</sequence>
<dbReference type="GO" id="GO:0005576">
    <property type="term" value="C:extracellular region"/>
    <property type="evidence" value="ECO:0007669"/>
    <property type="project" value="UniProtKB-SubCell"/>
</dbReference>
<evidence type="ECO:0000256" key="3">
    <source>
        <dbReference type="ARBA" id="ARBA00022214"/>
    </source>
</evidence>
<feature type="chain" id="PRO_5008815310" description="Ribonuclease" evidence="7">
    <location>
        <begin position="27"/>
        <end position="154"/>
    </location>
</feature>
<evidence type="ECO:0000256" key="7">
    <source>
        <dbReference type="PIRNR" id="PIRNR001013"/>
    </source>
</evidence>
<dbReference type="RefSeq" id="WP_034164725.1">
    <property type="nucleotide sequence ID" value="NZ_CP006664.1"/>
</dbReference>
<evidence type="ECO:0000256" key="2">
    <source>
        <dbReference type="ARBA" id="ARBA00009006"/>
    </source>
</evidence>
<dbReference type="PIRSF" id="PIRSF001013">
    <property type="entry name" value="Barnase"/>
    <property type="match status" value="1"/>
</dbReference>
<organism evidence="9 10">
    <name type="scientific">Edwardsiella anguillarum ET080813</name>
    <dbReference type="NCBI Taxonomy" id="667120"/>
    <lineage>
        <taxon>Bacteria</taxon>
        <taxon>Pseudomonadati</taxon>
        <taxon>Pseudomonadota</taxon>
        <taxon>Gammaproteobacteria</taxon>
        <taxon>Enterobacterales</taxon>
        <taxon>Hafniaceae</taxon>
        <taxon>Edwardsiella</taxon>
    </lineage>
</organism>
<evidence type="ECO:0000256" key="6">
    <source>
        <dbReference type="ARBA" id="ARBA00022801"/>
    </source>
</evidence>
<keyword evidence="7" id="KW-0732">Signal</keyword>
<dbReference type="SUPFAM" id="SSF53933">
    <property type="entry name" value="Microbial ribonucleases"/>
    <property type="match status" value="1"/>
</dbReference>
<evidence type="ECO:0000256" key="5">
    <source>
        <dbReference type="ARBA" id="ARBA00022722"/>
    </source>
</evidence>
<dbReference type="InterPro" id="IPR000026">
    <property type="entry name" value="N1-like"/>
</dbReference>
<dbReference type="HOGENOM" id="CLU_104572_1_0_6"/>